<name>A0A420HYH7_9PEZI</name>
<sequence>MNKIDKIEEVVDMLSHTLKDLKDGISIESKPKNNSLRSQLTVLELKSTWDPERPLRAPDQSPGLRGKPNFLYLSDPNLDREARKTWPLYNSSTESDLDPETLDVRNSNKPFRPGLKPLTKTNDVENLMHLQEIQSALVQEGTPTWSMTIEAVFQILALSNHLKTAIDAFVDLRRRPLENESTVQFLKRFEQAFRRIPTRERNE</sequence>
<dbReference type="AlphaFoldDB" id="A0A420HYH7"/>
<keyword evidence="3" id="KW-1185">Reference proteome</keyword>
<protein>
    <submittedName>
        <fullName evidence="2">Uncharacterized protein</fullName>
    </submittedName>
</protein>
<reference evidence="2 3" key="1">
    <citation type="journal article" date="2018" name="BMC Genomics">
        <title>Comparative genome analyses reveal sequence features reflecting distinct modes of host-adaptation between dicot and monocot powdery mildew.</title>
        <authorList>
            <person name="Wu Y."/>
            <person name="Ma X."/>
            <person name="Pan Z."/>
            <person name="Kale S.D."/>
            <person name="Song Y."/>
            <person name="King H."/>
            <person name="Zhang Q."/>
            <person name="Presley C."/>
            <person name="Deng X."/>
            <person name="Wei C.I."/>
            <person name="Xiao S."/>
        </authorList>
    </citation>
    <scope>NUCLEOTIDE SEQUENCE [LARGE SCALE GENOMIC DNA]</scope>
    <source>
        <strain evidence="2">UMSG2</strain>
    </source>
</reference>
<evidence type="ECO:0000313" key="3">
    <source>
        <dbReference type="Proteomes" id="UP000286134"/>
    </source>
</evidence>
<accession>A0A420HYH7</accession>
<feature type="region of interest" description="Disordered" evidence="1">
    <location>
        <begin position="90"/>
        <end position="113"/>
    </location>
</feature>
<gene>
    <name evidence="2" type="ORF">OnM2_033025</name>
</gene>
<dbReference type="Proteomes" id="UP000286134">
    <property type="component" value="Unassembled WGS sequence"/>
</dbReference>
<evidence type="ECO:0000256" key="1">
    <source>
        <dbReference type="SAM" id="MobiDB-lite"/>
    </source>
</evidence>
<dbReference type="EMBL" id="MCFK01003326">
    <property type="protein sequence ID" value="RKF62473.1"/>
    <property type="molecule type" value="Genomic_DNA"/>
</dbReference>
<evidence type="ECO:0000313" key="2">
    <source>
        <dbReference type="EMBL" id="RKF62473.1"/>
    </source>
</evidence>
<comment type="caution">
    <text evidence="2">The sequence shown here is derived from an EMBL/GenBank/DDBJ whole genome shotgun (WGS) entry which is preliminary data.</text>
</comment>
<proteinExistence type="predicted"/>
<dbReference type="OrthoDB" id="3591582at2759"/>
<organism evidence="2 3">
    <name type="scientific">Erysiphe neolycopersici</name>
    <dbReference type="NCBI Taxonomy" id="212602"/>
    <lineage>
        <taxon>Eukaryota</taxon>
        <taxon>Fungi</taxon>
        <taxon>Dikarya</taxon>
        <taxon>Ascomycota</taxon>
        <taxon>Pezizomycotina</taxon>
        <taxon>Leotiomycetes</taxon>
        <taxon>Erysiphales</taxon>
        <taxon>Erysiphaceae</taxon>
        <taxon>Erysiphe</taxon>
    </lineage>
</organism>